<comment type="caution">
    <text evidence="3">The sequence shown here is derived from an EMBL/GenBank/DDBJ whole genome shotgun (WGS) entry which is preliminary data.</text>
</comment>
<sequence>MHILILGATGRNGALILAEALERGHTVTALIRDQAGSVLAPHANLTLAKGSPLSLPDLRAAMQTPRGGADAVVVALNARRVSDSPFAALDPDSPAALVPESVRNVLEAMREASPRTRKLVINSMQGAGASSASLTFPARALFQHSNMRHTLDGHNDVDALVRGDQGTGVDWILVRPPMLTGGESLPVKVYGDDGSGVGWMPSITRRSVARFMVDAVETDEWNRKAPVIAN</sequence>
<evidence type="ECO:0000256" key="1">
    <source>
        <dbReference type="ARBA" id="ARBA00038376"/>
    </source>
</evidence>
<feature type="domain" description="NAD(P)-binding" evidence="2">
    <location>
        <begin position="7"/>
        <end position="218"/>
    </location>
</feature>
<dbReference type="OrthoDB" id="419598at2759"/>
<dbReference type="PANTHER" id="PTHR43355:SF2">
    <property type="entry name" value="FLAVIN REDUCTASE (NADPH)"/>
    <property type="match status" value="1"/>
</dbReference>
<dbReference type="PANTHER" id="PTHR43355">
    <property type="entry name" value="FLAVIN REDUCTASE (NADPH)"/>
    <property type="match status" value="1"/>
</dbReference>
<dbReference type="AlphaFoldDB" id="A0A066XFQ6"/>
<dbReference type="GO" id="GO:0042602">
    <property type="term" value="F:riboflavin reductase (NADPH) activity"/>
    <property type="evidence" value="ECO:0007669"/>
    <property type="project" value="TreeGrafter"/>
</dbReference>
<accession>A0A066XFQ6</accession>
<dbReference type="SUPFAM" id="SSF51735">
    <property type="entry name" value="NAD(P)-binding Rossmann-fold domains"/>
    <property type="match status" value="1"/>
</dbReference>
<reference evidence="4" key="1">
    <citation type="journal article" date="2014" name="Genome Announc.">
        <title>Draft genome sequence of Colletotrichum sublineola, a destructive pathogen of cultivated sorghum.</title>
        <authorList>
            <person name="Baroncelli R."/>
            <person name="Sanz-Martin J.M."/>
            <person name="Rech G.E."/>
            <person name="Sukno S.A."/>
            <person name="Thon M.R."/>
        </authorList>
    </citation>
    <scope>NUCLEOTIDE SEQUENCE [LARGE SCALE GENOMIC DNA]</scope>
    <source>
        <strain evidence="4">TX430BB</strain>
    </source>
</reference>
<organism evidence="3 4">
    <name type="scientific">Colletotrichum sublineola</name>
    <name type="common">Sorghum anthracnose fungus</name>
    <dbReference type="NCBI Taxonomy" id="1173701"/>
    <lineage>
        <taxon>Eukaryota</taxon>
        <taxon>Fungi</taxon>
        <taxon>Dikarya</taxon>
        <taxon>Ascomycota</taxon>
        <taxon>Pezizomycotina</taxon>
        <taxon>Sordariomycetes</taxon>
        <taxon>Hypocreomycetidae</taxon>
        <taxon>Glomerellales</taxon>
        <taxon>Glomerellaceae</taxon>
        <taxon>Colletotrichum</taxon>
        <taxon>Colletotrichum graminicola species complex</taxon>
    </lineage>
</organism>
<evidence type="ECO:0000313" key="3">
    <source>
        <dbReference type="EMBL" id="KDN68018.1"/>
    </source>
</evidence>
<evidence type="ECO:0000259" key="2">
    <source>
        <dbReference type="Pfam" id="PF13460"/>
    </source>
</evidence>
<gene>
    <name evidence="3" type="ORF">CSUB01_07109</name>
</gene>
<dbReference type="InterPro" id="IPR051606">
    <property type="entry name" value="Polyketide_Oxido-like"/>
</dbReference>
<dbReference type="Proteomes" id="UP000027238">
    <property type="component" value="Unassembled WGS sequence"/>
</dbReference>
<comment type="similarity">
    <text evidence="1">Belongs to the avfA family.</text>
</comment>
<dbReference type="STRING" id="1173701.A0A066XFQ6"/>
<dbReference type="EMBL" id="JMSE01000743">
    <property type="protein sequence ID" value="KDN68018.1"/>
    <property type="molecule type" value="Genomic_DNA"/>
</dbReference>
<dbReference type="InterPro" id="IPR036291">
    <property type="entry name" value="NAD(P)-bd_dom_sf"/>
</dbReference>
<dbReference type="Gene3D" id="3.40.50.720">
    <property type="entry name" value="NAD(P)-binding Rossmann-like Domain"/>
    <property type="match status" value="1"/>
</dbReference>
<dbReference type="OMA" id="AWMPKIT"/>
<dbReference type="HOGENOM" id="CLU_025711_4_1_1"/>
<dbReference type="eggNOG" id="ENOG502RZY4">
    <property type="taxonomic scope" value="Eukaryota"/>
</dbReference>
<keyword evidence="4" id="KW-1185">Reference proteome</keyword>
<evidence type="ECO:0000313" key="4">
    <source>
        <dbReference type="Proteomes" id="UP000027238"/>
    </source>
</evidence>
<protein>
    <recommendedName>
        <fullName evidence="2">NAD(P)-binding domain-containing protein</fullName>
    </recommendedName>
</protein>
<name>A0A066XFQ6_COLSU</name>
<dbReference type="Pfam" id="PF13460">
    <property type="entry name" value="NAD_binding_10"/>
    <property type="match status" value="1"/>
</dbReference>
<proteinExistence type="inferred from homology"/>
<dbReference type="InterPro" id="IPR016040">
    <property type="entry name" value="NAD(P)-bd_dom"/>
</dbReference>
<dbReference type="GO" id="GO:0004074">
    <property type="term" value="F:biliverdin reductase [NAD(P)H] activity"/>
    <property type="evidence" value="ECO:0007669"/>
    <property type="project" value="TreeGrafter"/>
</dbReference>